<organism evidence="1 2">
    <name type="scientific">Ovis ammon polii</name>
    <dbReference type="NCBI Taxonomy" id="230172"/>
    <lineage>
        <taxon>Eukaryota</taxon>
        <taxon>Metazoa</taxon>
        <taxon>Chordata</taxon>
        <taxon>Craniata</taxon>
        <taxon>Vertebrata</taxon>
        <taxon>Euteleostomi</taxon>
        <taxon>Mammalia</taxon>
        <taxon>Eutheria</taxon>
        <taxon>Laurasiatheria</taxon>
        <taxon>Artiodactyla</taxon>
        <taxon>Ruminantia</taxon>
        <taxon>Pecora</taxon>
        <taxon>Bovidae</taxon>
        <taxon>Caprinae</taxon>
        <taxon>Ovis</taxon>
    </lineage>
</organism>
<name>A0AAD4Y0M7_OVIAM</name>
<evidence type="ECO:0000313" key="1">
    <source>
        <dbReference type="EMBL" id="KAI4529256.1"/>
    </source>
</evidence>
<gene>
    <name evidence="1" type="ORF">MG293_020504</name>
</gene>
<accession>A0AAD4Y0M7</accession>
<evidence type="ECO:0000313" key="2">
    <source>
        <dbReference type="Proteomes" id="UP001214576"/>
    </source>
</evidence>
<comment type="caution">
    <text evidence="1">The sequence shown here is derived from an EMBL/GenBank/DDBJ whole genome shotgun (WGS) entry which is preliminary data.</text>
</comment>
<keyword evidence="2" id="KW-1185">Reference proteome</keyword>
<proteinExistence type="predicted"/>
<dbReference type="Proteomes" id="UP001214576">
    <property type="component" value="Unassembled WGS sequence"/>
</dbReference>
<dbReference type="EMBL" id="JAKZEL010000028">
    <property type="protein sequence ID" value="KAI4529256.1"/>
    <property type="molecule type" value="Genomic_DNA"/>
</dbReference>
<sequence>MELENSLNPLTLQASTSYLPVDSFVICEEGTIFNDCYSPVDQVLFSPAISCGSNGKPAEAEGDRAMAYPGKEDSRQEGAVWPCSLNQPTQHLETHIIINQSDIQSEDNNDPLTGSSSSVFGWYKCL</sequence>
<dbReference type="AlphaFoldDB" id="A0AAD4Y0M7"/>
<protein>
    <submittedName>
        <fullName evidence="1">Uncharacterized protein</fullName>
    </submittedName>
</protein>
<reference evidence="1" key="1">
    <citation type="submission" date="2022-03" db="EMBL/GenBank/DDBJ databases">
        <title>Genomic analyses of argali, domestic sheep and their hybrids provide insights into chromosomal evolution, heterosis and genetic basis of agronomic traits.</title>
        <authorList>
            <person name="Li M."/>
        </authorList>
    </citation>
    <scope>NUCLEOTIDE SEQUENCE</scope>
    <source>
        <strain evidence="1">CAU-MHL-2022a</strain>
        <tissue evidence="1">Skin</tissue>
    </source>
</reference>